<dbReference type="PROSITE" id="PS50238">
    <property type="entry name" value="RHOGAP"/>
    <property type="match status" value="1"/>
</dbReference>
<dbReference type="InterPro" id="IPR000198">
    <property type="entry name" value="RhoGAP_dom"/>
</dbReference>
<dbReference type="GO" id="GO:0005085">
    <property type="term" value="F:guanyl-nucleotide exchange factor activity"/>
    <property type="evidence" value="ECO:0007669"/>
    <property type="project" value="UniProtKB-KW"/>
</dbReference>
<evidence type="ECO:0000313" key="10">
    <source>
        <dbReference type="Ensembl" id="ENSNMLP00000044732.1"/>
    </source>
</evidence>
<evidence type="ECO:0000256" key="4">
    <source>
        <dbReference type="ARBA" id="ARBA00022658"/>
    </source>
</evidence>
<dbReference type="PROSITE" id="PS50010">
    <property type="entry name" value="DH_2"/>
    <property type="match status" value="1"/>
</dbReference>
<feature type="domain" description="DH" evidence="8">
    <location>
        <begin position="33"/>
        <end position="207"/>
    </location>
</feature>
<dbReference type="GO" id="GO:0007165">
    <property type="term" value="P:signal transduction"/>
    <property type="evidence" value="ECO:0007669"/>
    <property type="project" value="InterPro"/>
</dbReference>
<dbReference type="Pfam" id="PF00621">
    <property type="entry name" value="RhoGEF"/>
    <property type="match status" value="1"/>
</dbReference>
<dbReference type="SUPFAM" id="SSF48065">
    <property type="entry name" value="DBL homology domain (DH-domain)"/>
    <property type="match status" value="1"/>
</dbReference>
<dbReference type="Gene3D" id="1.20.900.10">
    <property type="entry name" value="Dbl homology (DH) domain"/>
    <property type="match status" value="1"/>
</dbReference>
<protein>
    <submittedName>
        <fullName evidence="10">BCR activator of RhoGEF and GTPase</fullName>
    </submittedName>
</protein>
<dbReference type="PROSITE" id="PS50004">
    <property type="entry name" value="C2"/>
    <property type="match status" value="1"/>
</dbReference>
<keyword evidence="5" id="KW-0175">Coiled coil</keyword>
<dbReference type="Ensembl" id="ENSNMLT00000049658.1">
    <property type="protein sequence ID" value="ENSNMLP00000044732.1"/>
    <property type="gene ID" value="ENSNMLG00000027053.1"/>
</dbReference>
<dbReference type="SMART" id="SM00233">
    <property type="entry name" value="PH"/>
    <property type="match status" value="1"/>
</dbReference>
<dbReference type="InterPro" id="IPR001849">
    <property type="entry name" value="PH_domain"/>
</dbReference>
<dbReference type="SMART" id="SM00325">
    <property type="entry name" value="RhoGEF"/>
    <property type="match status" value="1"/>
</dbReference>
<evidence type="ECO:0000259" key="6">
    <source>
        <dbReference type="PROSITE" id="PS50003"/>
    </source>
</evidence>
<accession>A0A8C6V1D3</accession>
<dbReference type="SUPFAM" id="SSF48350">
    <property type="entry name" value="GTPase activation domain, GAP"/>
    <property type="match status" value="1"/>
</dbReference>
<dbReference type="GO" id="GO:0016020">
    <property type="term" value="C:membrane"/>
    <property type="evidence" value="ECO:0007669"/>
    <property type="project" value="TreeGrafter"/>
</dbReference>
<keyword evidence="11" id="KW-1185">Reference proteome</keyword>
<dbReference type="PANTHER" id="PTHR23182">
    <property type="entry name" value="BREAKPOINT CLUSTER REGION PROTEIN BCR"/>
    <property type="match status" value="1"/>
</dbReference>
<dbReference type="InterPro" id="IPR000008">
    <property type="entry name" value="C2_dom"/>
</dbReference>
<sequence>MCSRDDEKPPLSPSLIEKAAQRTECDLEKGLEMRKWVLSGILASEEMYLSHLEALLLPMKPLKAAATTSQPVLTVAQIEAIFFKVPELYEIHKEFYDGLLPRVQQWSHHQRVGDLFQKMASQLGVYRAFVDNYELAVETAEKCCQANTQFAEISEVTLLYKPVDRVTRSTLVLHDLLKHTPTSHPDHPLLQDALRISQNFLSSINEESAPRRQSMMVKKGESRQLLKDGFMVELVEGARKLRHVFLFSDLLLCAKLKKQIGGKSQQYDSKFYIPLTELTFQSPEETEPLTIPQVPDEELDAIKVKISHLRSELQREKRANKASKVIDRLRKKLSEQESLLLLMSPSMPLRLYHKNGKSYAFLMSSDYERAEWREILKEQQKKCIKTPSLSSMELQMLTSSCIKLQTVHHIPLSINREDDECPGLCGFLNVIVHSACGLKQSLNLYCTLEVDSFGFFSNKAKTRVYRYTTEPKWNEEFEIELEGSQTLRLLCYEKCYNKTKQNKEDGESTDRIMGKGQILLDPQIMQVKDWQRTVIPMNGIEVKLSVKFTSREFSLKRMPSRKPMGVFGVKISTKRMEEVGIYRVSGVATDIQALKMAFDTNNKDVSVMMSEMDVNAIAGTLKLYFRELPEPLFTDDLYPNFAGGISKPLSFPLWATSCKTKMARTSRHNERY</sequence>
<dbReference type="PANTHER" id="PTHR23182:SF3">
    <property type="entry name" value="BREAKPOINT CLUSTER REGION PROTEIN"/>
    <property type="match status" value="1"/>
</dbReference>
<dbReference type="Pfam" id="PF00168">
    <property type="entry name" value="C2"/>
    <property type="match status" value="1"/>
</dbReference>
<dbReference type="CDD" id="cd00160">
    <property type="entry name" value="RhoGEF"/>
    <property type="match status" value="1"/>
</dbReference>
<reference evidence="10" key="1">
    <citation type="submission" date="2025-08" db="UniProtKB">
        <authorList>
            <consortium name="Ensembl"/>
        </authorList>
    </citation>
    <scope>IDENTIFICATION</scope>
</reference>
<dbReference type="InterPro" id="IPR011993">
    <property type="entry name" value="PH-like_dom_sf"/>
</dbReference>
<evidence type="ECO:0000259" key="9">
    <source>
        <dbReference type="PROSITE" id="PS50238"/>
    </source>
</evidence>
<dbReference type="Gene3D" id="1.10.555.10">
    <property type="entry name" value="Rho GTPase activation protein"/>
    <property type="match status" value="1"/>
</dbReference>
<dbReference type="PROSITE" id="PS50003">
    <property type="entry name" value="PH_DOMAIN"/>
    <property type="match status" value="1"/>
</dbReference>
<dbReference type="Pfam" id="PF19057">
    <property type="entry name" value="PH_19"/>
    <property type="match status" value="1"/>
</dbReference>
<evidence type="ECO:0000313" key="11">
    <source>
        <dbReference type="Proteomes" id="UP000694523"/>
    </source>
</evidence>
<dbReference type="Pfam" id="PF00620">
    <property type="entry name" value="RhoGAP"/>
    <property type="match status" value="1"/>
</dbReference>
<dbReference type="Gene3D" id="2.30.29.30">
    <property type="entry name" value="Pleckstrin-homology domain (PH domain)/Phosphotyrosine-binding domain (PTB)"/>
    <property type="match status" value="1"/>
</dbReference>
<feature type="domain" description="PH" evidence="6">
    <location>
        <begin position="224"/>
        <end position="381"/>
    </location>
</feature>
<keyword evidence="4" id="KW-0344">Guanine-nucleotide releasing factor</keyword>
<proteinExistence type="predicted"/>
<dbReference type="AlphaFoldDB" id="A0A8C6V1D3"/>
<dbReference type="CDD" id="cd08686">
    <property type="entry name" value="C2_ABR"/>
    <property type="match status" value="1"/>
</dbReference>
<dbReference type="InterPro" id="IPR037769">
    <property type="entry name" value="Abr/Bcr"/>
</dbReference>
<name>A0A8C6V1D3_9GOBI</name>
<dbReference type="GO" id="GO:0043197">
    <property type="term" value="C:dendritic spine"/>
    <property type="evidence" value="ECO:0007669"/>
    <property type="project" value="UniProtKB-SubCell"/>
</dbReference>
<dbReference type="FunFam" id="2.60.40.150:FF:000057">
    <property type="entry name" value="active breakpoint cluster region-related protein isoform X1"/>
    <property type="match status" value="1"/>
</dbReference>
<comment type="subcellular location">
    <subcellularLocation>
        <location evidence="1">Cell projection</location>
        <location evidence="1">Axon</location>
    </subcellularLocation>
    <subcellularLocation>
        <location evidence="2">Cell projection</location>
        <location evidence="2">Dendritic spine</location>
    </subcellularLocation>
</comment>
<feature type="domain" description="C2" evidence="7">
    <location>
        <begin position="406"/>
        <end position="535"/>
    </location>
</feature>
<dbReference type="SMART" id="SM00239">
    <property type="entry name" value="C2"/>
    <property type="match status" value="1"/>
</dbReference>
<dbReference type="InterPro" id="IPR035899">
    <property type="entry name" value="DBL_dom_sf"/>
</dbReference>
<dbReference type="GO" id="GO:0030424">
    <property type="term" value="C:axon"/>
    <property type="evidence" value="ECO:0007669"/>
    <property type="project" value="UniProtKB-SubCell"/>
</dbReference>
<reference evidence="10" key="2">
    <citation type="submission" date="2025-09" db="UniProtKB">
        <authorList>
            <consortium name="Ensembl"/>
        </authorList>
    </citation>
    <scope>IDENTIFICATION</scope>
</reference>
<dbReference type="Gene3D" id="2.60.40.150">
    <property type="entry name" value="C2 domain"/>
    <property type="match status" value="1"/>
</dbReference>
<dbReference type="InterPro" id="IPR000219">
    <property type="entry name" value="DH_dom"/>
</dbReference>
<evidence type="ECO:0000256" key="1">
    <source>
        <dbReference type="ARBA" id="ARBA00004489"/>
    </source>
</evidence>
<evidence type="ECO:0000259" key="7">
    <source>
        <dbReference type="PROSITE" id="PS50004"/>
    </source>
</evidence>
<feature type="domain" description="Rho-GAP" evidence="9">
    <location>
        <begin position="542"/>
        <end position="672"/>
    </location>
</feature>
<dbReference type="SMART" id="SM00324">
    <property type="entry name" value="RhoGAP"/>
    <property type="match status" value="1"/>
</dbReference>
<keyword evidence="3" id="KW-0343">GTPase activation</keyword>
<evidence type="ECO:0000256" key="2">
    <source>
        <dbReference type="ARBA" id="ARBA00004552"/>
    </source>
</evidence>
<dbReference type="GO" id="GO:0005096">
    <property type="term" value="F:GTPase activator activity"/>
    <property type="evidence" value="ECO:0007669"/>
    <property type="project" value="UniProtKB-KW"/>
</dbReference>
<dbReference type="InterPro" id="IPR008936">
    <property type="entry name" value="Rho_GTPase_activation_prot"/>
</dbReference>
<feature type="coiled-coil region" evidence="5">
    <location>
        <begin position="299"/>
        <end position="339"/>
    </location>
</feature>
<dbReference type="SUPFAM" id="SSF50729">
    <property type="entry name" value="PH domain-like"/>
    <property type="match status" value="1"/>
</dbReference>
<evidence type="ECO:0000259" key="8">
    <source>
        <dbReference type="PROSITE" id="PS50010"/>
    </source>
</evidence>
<evidence type="ECO:0000256" key="5">
    <source>
        <dbReference type="SAM" id="Coils"/>
    </source>
</evidence>
<evidence type="ECO:0000256" key="3">
    <source>
        <dbReference type="ARBA" id="ARBA00022468"/>
    </source>
</evidence>
<dbReference type="InterPro" id="IPR035892">
    <property type="entry name" value="C2_domain_sf"/>
</dbReference>
<dbReference type="Proteomes" id="UP000694523">
    <property type="component" value="Unplaced"/>
</dbReference>
<organism evidence="10 11">
    <name type="scientific">Neogobius melanostomus</name>
    <name type="common">round goby</name>
    <dbReference type="NCBI Taxonomy" id="47308"/>
    <lineage>
        <taxon>Eukaryota</taxon>
        <taxon>Metazoa</taxon>
        <taxon>Chordata</taxon>
        <taxon>Craniata</taxon>
        <taxon>Vertebrata</taxon>
        <taxon>Euteleostomi</taxon>
        <taxon>Actinopterygii</taxon>
        <taxon>Neopterygii</taxon>
        <taxon>Teleostei</taxon>
        <taxon>Neoteleostei</taxon>
        <taxon>Acanthomorphata</taxon>
        <taxon>Gobiaria</taxon>
        <taxon>Gobiiformes</taxon>
        <taxon>Gobioidei</taxon>
        <taxon>Gobiidae</taxon>
        <taxon>Benthophilinae</taxon>
        <taxon>Neogobiini</taxon>
        <taxon>Neogobius</taxon>
    </lineage>
</organism>
<dbReference type="SUPFAM" id="SSF49562">
    <property type="entry name" value="C2 domain (Calcium/lipid-binding domain, CaLB)"/>
    <property type="match status" value="1"/>
</dbReference>